<dbReference type="EMBL" id="QQBB01000001">
    <property type="protein sequence ID" value="RDI62178.1"/>
    <property type="molecule type" value="Genomic_DNA"/>
</dbReference>
<protein>
    <submittedName>
        <fullName evidence="5">Thioredoxin-like protein</fullName>
    </submittedName>
</protein>
<evidence type="ECO:0000256" key="3">
    <source>
        <dbReference type="SAM" id="SignalP"/>
    </source>
</evidence>
<dbReference type="InterPro" id="IPR006311">
    <property type="entry name" value="TAT_signal"/>
</dbReference>
<dbReference type="InterPro" id="IPR013766">
    <property type="entry name" value="Thioredoxin_domain"/>
</dbReference>
<sequence length="209" mass="22220">MIISRRTLLAGLALSGAGAPAFAQSAPEPQRVPIELVEDTLDLPSAVRLGHKHGDVIMVEYFDYNCPWCKRSAKDLPALLKAEPDLSYVLVNFAVLGAPSVEATRAALAYLQVYGPDRYLPLHLALFGLPGTVNGERAIAAAEKLGADRAKLVAAADTDRTTQWMKASFTLGNSLGLVATPSFLIGMEAYVGGMNLAQKREAIAKARAG</sequence>
<evidence type="ECO:0000313" key="6">
    <source>
        <dbReference type="Proteomes" id="UP000254925"/>
    </source>
</evidence>
<organism evidence="5 6">
    <name type="scientific">Microvirga subterranea</name>
    <dbReference type="NCBI Taxonomy" id="186651"/>
    <lineage>
        <taxon>Bacteria</taxon>
        <taxon>Pseudomonadati</taxon>
        <taxon>Pseudomonadota</taxon>
        <taxon>Alphaproteobacteria</taxon>
        <taxon>Hyphomicrobiales</taxon>
        <taxon>Methylobacteriaceae</taxon>
        <taxon>Microvirga</taxon>
    </lineage>
</organism>
<dbReference type="InterPro" id="IPR036249">
    <property type="entry name" value="Thioredoxin-like_sf"/>
</dbReference>
<dbReference type="CDD" id="cd03023">
    <property type="entry name" value="DsbA_Com1_like"/>
    <property type="match status" value="1"/>
</dbReference>
<dbReference type="Pfam" id="PF13462">
    <property type="entry name" value="Thioredoxin_4"/>
    <property type="match status" value="1"/>
</dbReference>
<dbReference type="InterPro" id="IPR017937">
    <property type="entry name" value="Thioredoxin_CS"/>
</dbReference>
<name>A0A370HUJ5_9HYPH</name>
<gene>
    <name evidence="5" type="ORF">DES45_101446</name>
</gene>
<dbReference type="AlphaFoldDB" id="A0A370HUJ5"/>
<evidence type="ECO:0000259" key="4">
    <source>
        <dbReference type="PROSITE" id="PS51352"/>
    </source>
</evidence>
<dbReference type="PROSITE" id="PS00194">
    <property type="entry name" value="THIOREDOXIN_1"/>
    <property type="match status" value="1"/>
</dbReference>
<comment type="caution">
    <text evidence="5">The sequence shown here is derived from an EMBL/GenBank/DDBJ whole genome shotgun (WGS) entry which is preliminary data.</text>
</comment>
<proteinExistence type="predicted"/>
<dbReference type="GO" id="GO:0015036">
    <property type="term" value="F:disulfide oxidoreductase activity"/>
    <property type="evidence" value="ECO:0007669"/>
    <property type="project" value="UniProtKB-ARBA"/>
</dbReference>
<comment type="function">
    <text evidence="1">May be required for disulfide bond formation in some proteins.</text>
</comment>
<accession>A0A370HUJ5</accession>
<evidence type="ECO:0000256" key="2">
    <source>
        <dbReference type="ARBA" id="ARBA00023284"/>
    </source>
</evidence>
<dbReference type="PROSITE" id="PS51352">
    <property type="entry name" value="THIOREDOXIN_2"/>
    <property type="match status" value="1"/>
</dbReference>
<feature type="signal peptide" evidence="3">
    <location>
        <begin position="1"/>
        <end position="23"/>
    </location>
</feature>
<dbReference type="SUPFAM" id="SSF52833">
    <property type="entry name" value="Thioredoxin-like"/>
    <property type="match status" value="1"/>
</dbReference>
<dbReference type="Gene3D" id="3.40.30.10">
    <property type="entry name" value="Glutaredoxin"/>
    <property type="match status" value="1"/>
</dbReference>
<evidence type="ECO:0000313" key="5">
    <source>
        <dbReference type="EMBL" id="RDI62178.1"/>
    </source>
</evidence>
<keyword evidence="2" id="KW-0676">Redox-active center</keyword>
<dbReference type="OrthoDB" id="9780147at2"/>
<keyword evidence="3" id="KW-0732">Signal</keyword>
<keyword evidence="6" id="KW-1185">Reference proteome</keyword>
<feature type="chain" id="PRO_5016786098" evidence="3">
    <location>
        <begin position="24"/>
        <end position="209"/>
    </location>
</feature>
<dbReference type="Proteomes" id="UP000254925">
    <property type="component" value="Unassembled WGS sequence"/>
</dbReference>
<dbReference type="RefSeq" id="WP_114768325.1">
    <property type="nucleotide sequence ID" value="NZ_QQBB01000001.1"/>
</dbReference>
<dbReference type="InterPro" id="IPR012336">
    <property type="entry name" value="Thioredoxin-like_fold"/>
</dbReference>
<dbReference type="PROSITE" id="PS51318">
    <property type="entry name" value="TAT"/>
    <property type="match status" value="1"/>
</dbReference>
<reference evidence="5 6" key="1">
    <citation type="submission" date="2018-07" db="EMBL/GenBank/DDBJ databases">
        <title>Genomic Encyclopedia of Type Strains, Phase IV (KMG-IV): sequencing the most valuable type-strain genomes for metagenomic binning, comparative biology and taxonomic classification.</title>
        <authorList>
            <person name="Goeker M."/>
        </authorList>
    </citation>
    <scope>NUCLEOTIDE SEQUENCE [LARGE SCALE GENOMIC DNA]</scope>
    <source>
        <strain evidence="5 6">DSM 14364</strain>
    </source>
</reference>
<evidence type="ECO:0000256" key="1">
    <source>
        <dbReference type="ARBA" id="ARBA00003565"/>
    </source>
</evidence>
<feature type="domain" description="Thioredoxin" evidence="4">
    <location>
        <begin position="13"/>
        <end position="208"/>
    </location>
</feature>